<dbReference type="SUPFAM" id="SSF47781">
    <property type="entry name" value="RuvA domain 2-like"/>
    <property type="match status" value="1"/>
</dbReference>
<proteinExistence type="predicted"/>
<dbReference type="AlphaFoldDB" id="A0A9C9JZE3"/>
<name>A0A9C9JZE3_UNCW3</name>
<dbReference type="Proteomes" id="UP000885826">
    <property type="component" value="Unassembled WGS sequence"/>
</dbReference>
<dbReference type="EMBL" id="DRIG01000020">
    <property type="protein sequence ID" value="HEC77816.1"/>
    <property type="molecule type" value="Genomic_DNA"/>
</dbReference>
<evidence type="ECO:0000313" key="2">
    <source>
        <dbReference type="Proteomes" id="UP000885826"/>
    </source>
</evidence>
<dbReference type="Gene3D" id="1.10.150.280">
    <property type="entry name" value="AF1531-like domain"/>
    <property type="match status" value="1"/>
</dbReference>
<evidence type="ECO:0000313" key="1">
    <source>
        <dbReference type="EMBL" id="HEC77816.1"/>
    </source>
</evidence>
<dbReference type="Pfam" id="PF12836">
    <property type="entry name" value="HHH_3"/>
    <property type="match status" value="1"/>
</dbReference>
<dbReference type="InterPro" id="IPR010994">
    <property type="entry name" value="RuvA_2-like"/>
</dbReference>
<protein>
    <submittedName>
        <fullName evidence="1">Helix-hairpin-helix domain-containing protein</fullName>
    </submittedName>
</protein>
<gene>
    <name evidence="1" type="ORF">ENI34_01565</name>
</gene>
<comment type="caution">
    <text evidence="1">The sequence shown here is derived from an EMBL/GenBank/DDBJ whole genome shotgun (WGS) entry which is preliminary data.</text>
</comment>
<sequence>MFLFIFLISILDINRAPLNDFFKLPVDSTIARRIYEYRELYGNFTSIYELRKIEGIDGELFEKLKPLIKVTVPFPERSEWASIINEQKKLAREEPPSKAAIDKWEELLRTPIYINEATFEQLVMLDRMTPIDAAAVIKHLNRRPIHTSRDLRQTKFLSHYAYGSLKRYLTFKKSPLPTKPVGSLRLKLDNQNCLDIGEENNSATRISYLESALEDINDTKTVLKTRYDWSEEDCQILENRLIEELDTLKNTTAGPSITCRLKANYRKRLRFGLLYGENNGSCKGYIGLENMGFINHFYLGNYRIIWGEGLMIDNCGEYRARLYSRSTGLFGDLTEKNAYELMGAAGDFSLQLSRPMLGGIELQPSFFYSTTVRDAVVNPNQTIWRVCPVSSPYREFHDQVNEETYGASLKFLPFKEKNPGTTVGIEALTTIYNKSFDPDVRWVDIPFDKYDPVFYPEITALSNDSTRSFYGFTFLLPVANTFVSGEYVRQYNTHKPANAYLVKGRIQYNYLFLNLLFRHYDVDYDAPFNRGFSEYRRFDDTPFEKPYALVDPEYVTVYEDPCPKPEEGVYLEMRYQLTRNITITRAYIDIFKNLAHNLNNRRLFFEFELQPVWKVRIRFSQKNIYKHLPKPINPSVSNTDESTVKVFFLLSDLDALRLETRYGNVDLTATDGDDLTLNGGFLACTYTHNIIKSFTLEGGIAAWWTDGMSQWIFEDVGIDFLDGYGMKYYIVTTQKVGDILLRLKLSQKFTRIPHTGLYNDAGIYYPDMPGIPVDDFTNNEHLTKVNLQIEYFF</sequence>
<reference evidence="1" key="1">
    <citation type="journal article" date="2020" name="mSystems">
        <title>Genome- and Community-Level Interaction Insights into Carbon Utilization and Element Cycling Functions of Hydrothermarchaeota in Hydrothermal Sediment.</title>
        <authorList>
            <person name="Zhou Z."/>
            <person name="Liu Y."/>
            <person name="Xu W."/>
            <person name="Pan J."/>
            <person name="Luo Z.H."/>
            <person name="Li M."/>
        </authorList>
    </citation>
    <scope>NUCLEOTIDE SEQUENCE</scope>
    <source>
        <strain evidence="1">HyVt-388</strain>
    </source>
</reference>
<accession>A0A9C9JZE3</accession>
<organism evidence="1 2">
    <name type="scientific">candidate division WOR-3 bacterium</name>
    <dbReference type="NCBI Taxonomy" id="2052148"/>
    <lineage>
        <taxon>Bacteria</taxon>
        <taxon>Bacteria division WOR-3</taxon>
    </lineage>
</organism>